<evidence type="ECO:0000313" key="2">
    <source>
        <dbReference type="EMBL" id="CAB1422720.1"/>
    </source>
</evidence>
<feature type="compositionally biased region" description="Polar residues" evidence="1">
    <location>
        <begin position="41"/>
        <end position="54"/>
    </location>
</feature>
<organism evidence="2 3">
    <name type="scientific">Pleuronectes platessa</name>
    <name type="common">European plaice</name>
    <dbReference type="NCBI Taxonomy" id="8262"/>
    <lineage>
        <taxon>Eukaryota</taxon>
        <taxon>Metazoa</taxon>
        <taxon>Chordata</taxon>
        <taxon>Craniata</taxon>
        <taxon>Vertebrata</taxon>
        <taxon>Euteleostomi</taxon>
        <taxon>Actinopterygii</taxon>
        <taxon>Neopterygii</taxon>
        <taxon>Teleostei</taxon>
        <taxon>Neoteleostei</taxon>
        <taxon>Acanthomorphata</taxon>
        <taxon>Carangaria</taxon>
        <taxon>Pleuronectiformes</taxon>
        <taxon>Pleuronectoidei</taxon>
        <taxon>Pleuronectidae</taxon>
        <taxon>Pleuronectes</taxon>
    </lineage>
</organism>
<evidence type="ECO:0000256" key="1">
    <source>
        <dbReference type="SAM" id="MobiDB-lite"/>
    </source>
</evidence>
<comment type="caution">
    <text evidence="2">The sequence shown here is derived from an EMBL/GenBank/DDBJ whole genome shotgun (WGS) entry which is preliminary data.</text>
</comment>
<proteinExistence type="predicted"/>
<keyword evidence="3" id="KW-1185">Reference proteome</keyword>
<dbReference type="Proteomes" id="UP001153269">
    <property type="component" value="Unassembled WGS sequence"/>
</dbReference>
<protein>
    <submittedName>
        <fullName evidence="2">Uncharacterized protein</fullName>
    </submittedName>
</protein>
<gene>
    <name evidence="2" type="ORF">PLEPLA_LOCUS10638</name>
</gene>
<dbReference type="EMBL" id="CADEAL010000606">
    <property type="protein sequence ID" value="CAB1422720.1"/>
    <property type="molecule type" value="Genomic_DNA"/>
</dbReference>
<feature type="compositionally biased region" description="Basic and acidic residues" evidence="1">
    <location>
        <begin position="143"/>
        <end position="157"/>
    </location>
</feature>
<feature type="compositionally biased region" description="Basic and acidic residues" evidence="1">
    <location>
        <begin position="101"/>
        <end position="113"/>
    </location>
</feature>
<feature type="region of interest" description="Disordered" evidence="1">
    <location>
        <begin position="1"/>
        <end position="163"/>
    </location>
</feature>
<feature type="compositionally biased region" description="Low complexity" evidence="1">
    <location>
        <begin position="17"/>
        <end position="30"/>
    </location>
</feature>
<dbReference type="AlphaFoldDB" id="A0A9N7U104"/>
<reference evidence="2" key="1">
    <citation type="submission" date="2020-03" db="EMBL/GenBank/DDBJ databases">
        <authorList>
            <person name="Weist P."/>
        </authorList>
    </citation>
    <scope>NUCLEOTIDE SEQUENCE</scope>
</reference>
<name>A0A9N7U104_PLEPL</name>
<feature type="compositionally biased region" description="Basic and acidic residues" evidence="1">
    <location>
        <begin position="61"/>
        <end position="94"/>
    </location>
</feature>
<accession>A0A9N7U104</accession>
<sequence>MEGLTEAGDQGRADWRATLLTSTGAAGAHTPVLTHAPAQHRSPSSPTASCQSESGPGVRSAHSEEEGERRGPRGGEEQTRGEEKEREKVTAESIKRRKHHGELGGDGTRRRDEETEVGQSEFYTSAPAPQRRDCDPETSSETSADHRDTTTQRDGRKSGRTCT</sequence>
<evidence type="ECO:0000313" key="3">
    <source>
        <dbReference type="Proteomes" id="UP001153269"/>
    </source>
</evidence>